<dbReference type="EMBL" id="LT629711">
    <property type="protein sequence ID" value="SDP31940.1"/>
    <property type="molecule type" value="Genomic_DNA"/>
</dbReference>
<dbReference type="InterPro" id="IPR021385">
    <property type="entry name" value="DUF3017"/>
</dbReference>
<feature type="transmembrane region" description="Helical" evidence="1">
    <location>
        <begin position="7"/>
        <end position="25"/>
    </location>
</feature>
<keyword evidence="3" id="KW-1185">Reference proteome</keyword>
<keyword evidence="1" id="KW-1133">Transmembrane helix</keyword>
<keyword evidence="1" id="KW-0812">Transmembrane</keyword>
<accession>A0A1H0RRB0</accession>
<evidence type="ECO:0008006" key="4">
    <source>
        <dbReference type="Google" id="ProtNLM"/>
    </source>
</evidence>
<feature type="transmembrane region" description="Helical" evidence="1">
    <location>
        <begin position="64"/>
        <end position="83"/>
    </location>
</feature>
<keyword evidence="1" id="KW-0472">Membrane</keyword>
<reference evidence="3" key="1">
    <citation type="submission" date="2016-10" db="EMBL/GenBank/DDBJ databases">
        <authorList>
            <person name="Varghese N."/>
            <person name="Submissions S."/>
        </authorList>
    </citation>
    <scope>NUCLEOTIDE SEQUENCE [LARGE SCALE GENOMIC DNA]</scope>
    <source>
        <strain evidence="3">DSM 22329</strain>
    </source>
</reference>
<feature type="transmembrane region" description="Helical" evidence="1">
    <location>
        <begin position="31"/>
        <end position="52"/>
    </location>
</feature>
<protein>
    <recommendedName>
        <fullName evidence="4">DUF3017 domain-containing protein</fullName>
    </recommendedName>
</protein>
<sequence length="89" mass="9232">MTAPRLGWWWLAAPVLVAGIVFFVLDDVRTAGFVMAGGLGLAALLRLVLPTARSGGLAVRSRGVDVATMALLGLALAFITSVLDLTPRG</sequence>
<evidence type="ECO:0000313" key="2">
    <source>
        <dbReference type="EMBL" id="SDP31940.1"/>
    </source>
</evidence>
<organism evidence="2 3">
    <name type="scientific">Pedococcus dokdonensis</name>
    <dbReference type="NCBI Taxonomy" id="443156"/>
    <lineage>
        <taxon>Bacteria</taxon>
        <taxon>Bacillati</taxon>
        <taxon>Actinomycetota</taxon>
        <taxon>Actinomycetes</taxon>
        <taxon>Micrococcales</taxon>
        <taxon>Intrasporangiaceae</taxon>
        <taxon>Pedococcus</taxon>
    </lineage>
</organism>
<dbReference type="Proteomes" id="UP000199077">
    <property type="component" value="Chromosome I"/>
</dbReference>
<gene>
    <name evidence="2" type="ORF">SAMN04489867_2061</name>
</gene>
<evidence type="ECO:0000313" key="3">
    <source>
        <dbReference type="Proteomes" id="UP000199077"/>
    </source>
</evidence>
<dbReference type="OrthoDB" id="4869824at2"/>
<dbReference type="STRING" id="443156.SAMN04489867_2061"/>
<name>A0A1H0RRB0_9MICO</name>
<dbReference type="Pfam" id="PF11222">
    <property type="entry name" value="DUF3017"/>
    <property type="match status" value="1"/>
</dbReference>
<dbReference type="AlphaFoldDB" id="A0A1H0RRB0"/>
<evidence type="ECO:0000256" key="1">
    <source>
        <dbReference type="SAM" id="Phobius"/>
    </source>
</evidence>
<proteinExistence type="predicted"/>
<dbReference type="RefSeq" id="WP_091784876.1">
    <property type="nucleotide sequence ID" value="NZ_LT629711.1"/>
</dbReference>